<sequence length="165" mass="17770">MSERATAERYAQAILEAIVEQWQSTLTEIADALAQDPKLGADVDSVAAAIPDDAAPELQNFVKMLVQEGDATLLPRVIAALGASLRGESGPQSADITSAIELGDDAQEQIRQRLTEQYGEDIVFSFDVDPSLMGGLRIRVGDQLIDNTVANRLMALREMVASSVR</sequence>
<dbReference type="EMBL" id="VXRG01000135">
    <property type="protein sequence ID" value="MXY95077.1"/>
    <property type="molecule type" value="Genomic_DNA"/>
</dbReference>
<comment type="caution">
    <text evidence="9">The sequence shown here is derived from an EMBL/GenBank/DDBJ whole genome shotgun (WGS) entry which is preliminary data.</text>
</comment>
<protein>
    <recommendedName>
        <fullName evidence="8">ATP synthase subunit delta</fullName>
    </recommendedName>
    <alternativeName>
        <fullName evidence="8">ATP synthase F(1) sector subunit delta</fullName>
    </alternativeName>
    <alternativeName>
        <fullName evidence="8">F-type ATPase subunit delta</fullName>
        <shortName evidence="8">F-ATPase subunit delta</shortName>
    </alternativeName>
</protein>
<evidence type="ECO:0000256" key="4">
    <source>
        <dbReference type="ARBA" id="ARBA00023065"/>
    </source>
</evidence>
<dbReference type="InterPro" id="IPR000711">
    <property type="entry name" value="ATPase_OSCP/dsu"/>
</dbReference>
<dbReference type="GO" id="GO:0045259">
    <property type="term" value="C:proton-transporting ATP synthase complex"/>
    <property type="evidence" value="ECO:0007669"/>
    <property type="project" value="UniProtKB-KW"/>
</dbReference>
<evidence type="ECO:0000313" key="9">
    <source>
        <dbReference type="EMBL" id="MXY95077.1"/>
    </source>
</evidence>
<dbReference type="AlphaFoldDB" id="A0A6B0YWR3"/>
<dbReference type="HAMAP" id="MF_01416">
    <property type="entry name" value="ATP_synth_delta_bact"/>
    <property type="match status" value="1"/>
</dbReference>
<name>A0A6B0YWR3_9CHLR</name>
<keyword evidence="8" id="KW-1003">Cell membrane</keyword>
<keyword evidence="6 8" id="KW-0139">CF(1)</keyword>
<gene>
    <name evidence="8 9" type="primary">atpH</name>
    <name evidence="9" type="ORF">F4Y42_16675</name>
</gene>
<evidence type="ECO:0000256" key="2">
    <source>
        <dbReference type="ARBA" id="ARBA00022448"/>
    </source>
</evidence>
<comment type="function">
    <text evidence="8">This protein is part of the stalk that links CF(0) to CF(1). It either transmits conformational changes from CF(0) to CF(1) or is implicated in proton conduction.</text>
</comment>
<evidence type="ECO:0000256" key="7">
    <source>
        <dbReference type="ARBA" id="ARBA00023310"/>
    </source>
</evidence>
<dbReference type="PROSITE" id="PS00389">
    <property type="entry name" value="ATPASE_DELTA"/>
    <property type="match status" value="1"/>
</dbReference>
<comment type="subunit">
    <text evidence="8">F-type ATPases have 2 components, F(1) - the catalytic core - and F(0) - the membrane proton channel. F(1) has five subunits: alpha(3), beta(3), gamma(1), delta(1), epsilon(1). F(0) has three main subunits: a(1), b(2) and c(10-14). The alpha and beta chains form an alternating ring which encloses part of the gamma chain. F(1) is attached to F(0) by a central stalk formed by the gamma and epsilon chains, while a peripheral stalk is formed by the delta and b chains.</text>
</comment>
<evidence type="ECO:0000256" key="8">
    <source>
        <dbReference type="HAMAP-Rule" id="MF_01416"/>
    </source>
</evidence>
<dbReference type="Pfam" id="PF00213">
    <property type="entry name" value="OSCP"/>
    <property type="match status" value="1"/>
</dbReference>
<comment type="subcellular location">
    <subcellularLocation>
        <location evidence="8">Cell membrane</location>
        <topology evidence="8">Peripheral membrane protein</topology>
    </subcellularLocation>
    <subcellularLocation>
        <location evidence="1">Membrane</location>
    </subcellularLocation>
</comment>
<keyword evidence="5 8" id="KW-0472">Membrane</keyword>
<dbReference type="InterPro" id="IPR020781">
    <property type="entry name" value="ATPase_OSCP/d_CS"/>
</dbReference>
<dbReference type="PANTHER" id="PTHR11910">
    <property type="entry name" value="ATP SYNTHASE DELTA CHAIN"/>
    <property type="match status" value="1"/>
</dbReference>
<reference evidence="9" key="1">
    <citation type="submission" date="2019-09" db="EMBL/GenBank/DDBJ databases">
        <title>Characterisation of the sponge microbiome using genome-centric metagenomics.</title>
        <authorList>
            <person name="Engelberts J.P."/>
            <person name="Robbins S.J."/>
            <person name="De Goeij J.M."/>
            <person name="Aranda M."/>
            <person name="Bell S.C."/>
            <person name="Webster N.S."/>
        </authorList>
    </citation>
    <scope>NUCLEOTIDE SEQUENCE</scope>
    <source>
        <strain evidence="9">SB0664_bin_27</strain>
    </source>
</reference>
<dbReference type="InterPro" id="IPR026015">
    <property type="entry name" value="ATP_synth_OSCP/delta_N_sf"/>
</dbReference>
<keyword evidence="4 8" id="KW-0406">Ion transport</keyword>
<keyword evidence="7 8" id="KW-0066">ATP synthesis</keyword>
<organism evidence="9">
    <name type="scientific">Caldilineaceae bacterium SB0664_bin_27</name>
    <dbReference type="NCBI Taxonomy" id="2605260"/>
    <lineage>
        <taxon>Bacteria</taxon>
        <taxon>Bacillati</taxon>
        <taxon>Chloroflexota</taxon>
        <taxon>Caldilineae</taxon>
        <taxon>Caldilineales</taxon>
        <taxon>Caldilineaceae</taxon>
    </lineage>
</organism>
<accession>A0A6B0YWR3</accession>
<evidence type="ECO:0000256" key="3">
    <source>
        <dbReference type="ARBA" id="ARBA00022781"/>
    </source>
</evidence>
<keyword evidence="2 8" id="KW-0813">Transport</keyword>
<proteinExistence type="inferred from homology"/>
<comment type="similarity">
    <text evidence="8">Belongs to the ATPase delta chain family.</text>
</comment>
<dbReference type="GO" id="GO:0046933">
    <property type="term" value="F:proton-transporting ATP synthase activity, rotational mechanism"/>
    <property type="evidence" value="ECO:0007669"/>
    <property type="project" value="UniProtKB-UniRule"/>
</dbReference>
<evidence type="ECO:0000256" key="1">
    <source>
        <dbReference type="ARBA" id="ARBA00004370"/>
    </source>
</evidence>
<evidence type="ECO:0000256" key="6">
    <source>
        <dbReference type="ARBA" id="ARBA00023196"/>
    </source>
</evidence>
<keyword evidence="3 8" id="KW-0375">Hydrogen ion transport</keyword>
<dbReference type="GO" id="GO:0005886">
    <property type="term" value="C:plasma membrane"/>
    <property type="evidence" value="ECO:0007669"/>
    <property type="project" value="UniProtKB-SubCell"/>
</dbReference>
<dbReference type="SUPFAM" id="SSF47928">
    <property type="entry name" value="N-terminal domain of the delta subunit of the F1F0-ATP synthase"/>
    <property type="match status" value="1"/>
</dbReference>
<comment type="function">
    <text evidence="8">F(1)F(0) ATP synthase produces ATP from ADP in the presence of a proton or sodium gradient. F-type ATPases consist of two structural domains, F(1) containing the extramembraneous catalytic core and F(0) containing the membrane proton channel, linked together by a central stalk and a peripheral stalk. During catalysis, ATP synthesis in the catalytic domain of F(1) is coupled via a rotary mechanism of the central stalk subunits to proton translocation.</text>
</comment>
<dbReference type="NCBIfam" id="TIGR01145">
    <property type="entry name" value="ATP_synt_delta"/>
    <property type="match status" value="1"/>
</dbReference>
<evidence type="ECO:0000256" key="5">
    <source>
        <dbReference type="ARBA" id="ARBA00023136"/>
    </source>
</evidence>